<dbReference type="Proteomes" id="UP001449657">
    <property type="component" value="Chromosome"/>
</dbReference>
<keyword evidence="3" id="KW-1185">Reference proteome</keyword>
<feature type="transmembrane region" description="Helical" evidence="1">
    <location>
        <begin position="74"/>
        <end position="95"/>
    </location>
</feature>
<name>A0ABZ2ZBP1_9BACT</name>
<accession>A0ABZ2ZBP1</accession>
<sequence length="97" mass="11224">MKYLFWGLWAVVNVPIALFLMIPFVGMMGNRETTLWQLFQGLVLIPFLITGSYTLLLQWVWWYLDLRKDPLWRLPLLTALGVAAVPALKVCIMILNS</sequence>
<keyword evidence="1" id="KW-0472">Membrane</keyword>
<keyword evidence="1" id="KW-1133">Transmembrane helix</keyword>
<feature type="transmembrane region" description="Helical" evidence="1">
    <location>
        <begin position="38"/>
        <end position="62"/>
    </location>
</feature>
<evidence type="ECO:0000313" key="2">
    <source>
        <dbReference type="EMBL" id="WZN48978.1"/>
    </source>
</evidence>
<protein>
    <recommendedName>
        <fullName evidence="4">Fumarate reductase subunit D</fullName>
    </recommendedName>
</protein>
<feature type="transmembrane region" description="Helical" evidence="1">
    <location>
        <begin position="6"/>
        <end position="26"/>
    </location>
</feature>
<proteinExistence type="predicted"/>
<evidence type="ECO:0008006" key="4">
    <source>
        <dbReference type="Google" id="ProtNLM"/>
    </source>
</evidence>
<dbReference type="RefSeq" id="WP_341843553.1">
    <property type="nucleotide sequence ID" value="NZ_CP149792.1"/>
</dbReference>
<evidence type="ECO:0000313" key="3">
    <source>
        <dbReference type="Proteomes" id="UP001449657"/>
    </source>
</evidence>
<keyword evidence="1" id="KW-0812">Transmembrane</keyword>
<evidence type="ECO:0000256" key="1">
    <source>
        <dbReference type="SAM" id="Phobius"/>
    </source>
</evidence>
<dbReference type="EMBL" id="CP150096">
    <property type="protein sequence ID" value="WZN48978.1"/>
    <property type="molecule type" value="Genomic_DNA"/>
</dbReference>
<gene>
    <name evidence="2" type="ORF">WJU22_12445</name>
</gene>
<organism evidence="2 3">
    <name type="scientific">Chitinophaga caseinilytica</name>
    <dbReference type="NCBI Taxonomy" id="2267521"/>
    <lineage>
        <taxon>Bacteria</taxon>
        <taxon>Pseudomonadati</taxon>
        <taxon>Bacteroidota</taxon>
        <taxon>Chitinophagia</taxon>
        <taxon>Chitinophagales</taxon>
        <taxon>Chitinophagaceae</taxon>
        <taxon>Chitinophaga</taxon>
    </lineage>
</organism>
<reference evidence="2 3" key="1">
    <citation type="submission" date="2024-03" db="EMBL/GenBank/DDBJ databases">
        <title>Chitinophaga caseinilytica sp. nov., a casein hydrolysing bacterium isolated from forest soil.</title>
        <authorList>
            <person name="Lee D.S."/>
            <person name="Han D.M."/>
            <person name="Baek J.H."/>
            <person name="Choi D.G."/>
            <person name="Jeon J.H."/>
            <person name="Jeon C.O."/>
        </authorList>
    </citation>
    <scope>NUCLEOTIDE SEQUENCE [LARGE SCALE GENOMIC DNA]</scope>
    <source>
        <strain evidence="2 3">KACC 19118</strain>
    </source>
</reference>